<keyword evidence="2" id="KW-0812">Transmembrane</keyword>
<feature type="region of interest" description="Disordered" evidence="1">
    <location>
        <begin position="1"/>
        <end position="31"/>
    </location>
</feature>
<gene>
    <name evidence="4" type="ORF">M501DRAFT_1000512</name>
</gene>
<dbReference type="Proteomes" id="UP000799429">
    <property type="component" value="Unassembled WGS sequence"/>
</dbReference>
<accession>A0A9P4SGG3</accession>
<feature type="transmembrane region" description="Helical" evidence="2">
    <location>
        <begin position="67"/>
        <end position="85"/>
    </location>
</feature>
<comment type="caution">
    <text evidence="4">The sequence shown here is derived from an EMBL/GenBank/DDBJ whole genome shotgun (WGS) entry which is preliminary data.</text>
</comment>
<dbReference type="AlphaFoldDB" id="A0A9P4SGG3"/>
<reference evidence="4" key="1">
    <citation type="journal article" date="2020" name="Stud. Mycol.">
        <title>101 Dothideomycetes genomes: a test case for predicting lifestyles and emergence of pathogens.</title>
        <authorList>
            <person name="Haridas S."/>
            <person name="Albert R."/>
            <person name="Binder M."/>
            <person name="Bloem J."/>
            <person name="Labutti K."/>
            <person name="Salamov A."/>
            <person name="Andreopoulos B."/>
            <person name="Baker S."/>
            <person name="Barry K."/>
            <person name="Bills G."/>
            <person name="Bluhm B."/>
            <person name="Cannon C."/>
            <person name="Castanera R."/>
            <person name="Culley D."/>
            <person name="Daum C."/>
            <person name="Ezra D."/>
            <person name="Gonzalez J."/>
            <person name="Henrissat B."/>
            <person name="Kuo A."/>
            <person name="Liang C."/>
            <person name="Lipzen A."/>
            <person name="Lutzoni F."/>
            <person name="Magnuson J."/>
            <person name="Mondo S."/>
            <person name="Nolan M."/>
            <person name="Ohm R."/>
            <person name="Pangilinan J."/>
            <person name="Park H.-J."/>
            <person name="Ramirez L."/>
            <person name="Alfaro M."/>
            <person name="Sun H."/>
            <person name="Tritt A."/>
            <person name="Yoshinaga Y."/>
            <person name="Zwiers L.-H."/>
            <person name="Turgeon B."/>
            <person name="Goodwin S."/>
            <person name="Spatafora J."/>
            <person name="Crous P."/>
            <person name="Grigoriev I."/>
        </authorList>
    </citation>
    <scope>NUCLEOTIDE SEQUENCE</scope>
    <source>
        <strain evidence="4">CBS 101060</strain>
    </source>
</reference>
<dbReference type="InterPro" id="IPR018744">
    <property type="entry name" value="DUF2293"/>
</dbReference>
<keyword evidence="2" id="KW-1133">Transmembrane helix</keyword>
<dbReference type="PANTHER" id="PTHR38113:SF2">
    <property type="entry name" value="DUF2293 DOMAIN-CONTAINING PROTEIN"/>
    <property type="match status" value="1"/>
</dbReference>
<evidence type="ECO:0000313" key="5">
    <source>
        <dbReference type="Proteomes" id="UP000799429"/>
    </source>
</evidence>
<dbReference type="OrthoDB" id="5381833at2759"/>
<name>A0A9P4SGG3_9PEZI</name>
<dbReference type="Pfam" id="PF10056">
    <property type="entry name" value="DUF2293"/>
    <property type="match status" value="1"/>
</dbReference>
<feature type="domain" description="DUF2293" evidence="3">
    <location>
        <begin position="136"/>
        <end position="220"/>
    </location>
</feature>
<evidence type="ECO:0000313" key="4">
    <source>
        <dbReference type="EMBL" id="KAF2841342.1"/>
    </source>
</evidence>
<sequence>MAVRHKKKFVPRSHIRKPHKPKAGKSIPSKSLHKLRPPPGYTFVKKGDVFITRRCTTLTHEAGQVVHVVYVGLFLILSIIILTSVQQENSKKRIGLFVPHTVYKSVRKEALLTVDKREAAVRRKDERDIINAREALSVRYPAMPSPDREKILGHAFMKGSGRVGRTGKESMERRTSLAVEAHVRHTHTEYDELLRKLGLSREEARKVIRGKVKTVKKKWRGLKGR</sequence>
<evidence type="ECO:0000256" key="2">
    <source>
        <dbReference type="SAM" id="Phobius"/>
    </source>
</evidence>
<organism evidence="4 5">
    <name type="scientific">Patellaria atrata CBS 101060</name>
    <dbReference type="NCBI Taxonomy" id="1346257"/>
    <lineage>
        <taxon>Eukaryota</taxon>
        <taxon>Fungi</taxon>
        <taxon>Dikarya</taxon>
        <taxon>Ascomycota</taxon>
        <taxon>Pezizomycotina</taxon>
        <taxon>Dothideomycetes</taxon>
        <taxon>Dothideomycetes incertae sedis</taxon>
        <taxon>Patellariales</taxon>
        <taxon>Patellariaceae</taxon>
        <taxon>Patellaria</taxon>
    </lineage>
</organism>
<keyword evidence="5" id="KW-1185">Reference proteome</keyword>
<dbReference type="EMBL" id="MU006091">
    <property type="protein sequence ID" value="KAF2841342.1"/>
    <property type="molecule type" value="Genomic_DNA"/>
</dbReference>
<protein>
    <recommendedName>
        <fullName evidence="3">DUF2293 domain-containing protein</fullName>
    </recommendedName>
</protein>
<proteinExistence type="predicted"/>
<evidence type="ECO:0000256" key="1">
    <source>
        <dbReference type="SAM" id="MobiDB-lite"/>
    </source>
</evidence>
<dbReference type="PANTHER" id="PTHR38113">
    <property type="match status" value="1"/>
</dbReference>
<feature type="compositionally biased region" description="Basic residues" evidence="1">
    <location>
        <begin position="1"/>
        <end position="23"/>
    </location>
</feature>
<keyword evidence="2" id="KW-0472">Membrane</keyword>
<evidence type="ECO:0000259" key="3">
    <source>
        <dbReference type="Pfam" id="PF10056"/>
    </source>
</evidence>